<comment type="caution">
    <text evidence="2">The sequence shown here is derived from an EMBL/GenBank/DDBJ whole genome shotgun (WGS) entry which is preliminary data.</text>
</comment>
<dbReference type="Proteomes" id="UP000789706">
    <property type="component" value="Unassembled WGS sequence"/>
</dbReference>
<organism evidence="2 3">
    <name type="scientific">Diversispora eburnea</name>
    <dbReference type="NCBI Taxonomy" id="1213867"/>
    <lineage>
        <taxon>Eukaryota</taxon>
        <taxon>Fungi</taxon>
        <taxon>Fungi incertae sedis</taxon>
        <taxon>Mucoromycota</taxon>
        <taxon>Glomeromycotina</taxon>
        <taxon>Glomeromycetes</taxon>
        <taxon>Diversisporales</taxon>
        <taxon>Diversisporaceae</taxon>
        <taxon>Diversispora</taxon>
    </lineage>
</organism>
<sequence>MVFSSNWGSIHSYISRERNKTSCQKFGVSASLSIVQAINAIIIAITIAIFWIAIQAQASQVQSRLVSIGGGIPLKDLASWISINSPLGLFKAYKSGSLRLWIVLAGLVATTLNAGSRQTYTVGNVSSGFHTVVTNTVPEQNLQGMVCGANCISVSPYILSSRFDSLASSNNITTDPYNASDGFTIYLPPPSFYGTGTTIINRRGVIGDKIECWQQSELPSTIYVSESMLKDRYFHETGSQTFVIAIDVSSNYTGGITWTAVLYLNKNSTKPEESVDGYYTVCNATSKIYDITARASFNNKWEKSSIIMNLDSRLVFTEGNYLSDGSINPYTPSDCTNCDFVGNENGNITMALVFGSKIEALLSFPLDYANIGFDGKGYPLPSHTWLGYNYSRFFQSPDDVSRAIDSLKNRFIVALSEVNKVSDGMNIGLQIEGTYSCVVNRWPVIYLLLALSGLIGLIGCYYTISMKSKLIDIGPKSLLALGTTYETQQILRSTSVLGEENIAAFNSDKVCLIDIEHQNVNWSTLSFTDVEKAKVRVKKSS</sequence>
<evidence type="ECO:0000256" key="1">
    <source>
        <dbReference type="SAM" id="Phobius"/>
    </source>
</evidence>
<dbReference type="AlphaFoldDB" id="A0A9N9AP56"/>
<feature type="transmembrane region" description="Helical" evidence="1">
    <location>
        <begin position="444"/>
        <end position="464"/>
    </location>
</feature>
<dbReference type="OrthoDB" id="2338718at2759"/>
<name>A0A9N9AP56_9GLOM</name>
<evidence type="ECO:0000313" key="2">
    <source>
        <dbReference type="EMBL" id="CAG8537787.1"/>
    </source>
</evidence>
<keyword evidence="3" id="KW-1185">Reference proteome</keyword>
<evidence type="ECO:0000313" key="3">
    <source>
        <dbReference type="Proteomes" id="UP000789706"/>
    </source>
</evidence>
<gene>
    <name evidence="2" type="ORF">DEBURN_LOCUS6458</name>
</gene>
<dbReference type="EMBL" id="CAJVPK010000666">
    <property type="protein sequence ID" value="CAG8537787.1"/>
    <property type="molecule type" value="Genomic_DNA"/>
</dbReference>
<keyword evidence="1" id="KW-0812">Transmembrane</keyword>
<keyword evidence="1" id="KW-1133">Transmembrane helix</keyword>
<keyword evidence="1" id="KW-0472">Membrane</keyword>
<feature type="transmembrane region" description="Helical" evidence="1">
    <location>
        <begin position="26"/>
        <end position="54"/>
    </location>
</feature>
<proteinExistence type="predicted"/>
<accession>A0A9N9AP56</accession>
<reference evidence="2" key="1">
    <citation type="submission" date="2021-06" db="EMBL/GenBank/DDBJ databases">
        <authorList>
            <person name="Kallberg Y."/>
            <person name="Tangrot J."/>
            <person name="Rosling A."/>
        </authorList>
    </citation>
    <scope>NUCLEOTIDE SEQUENCE</scope>
    <source>
        <strain evidence="2">AZ414A</strain>
    </source>
</reference>
<protein>
    <submittedName>
        <fullName evidence="2">6047_t:CDS:1</fullName>
    </submittedName>
</protein>